<dbReference type="Gene3D" id="3.50.30.30">
    <property type="match status" value="1"/>
</dbReference>
<dbReference type="STRING" id="441959.B8M4I7"/>
<dbReference type="InterPro" id="IPR036757">
    <property type="entry name" value="TFR-like_dimer_dom_sf"/>
</dbReference>
<keyword evidence="7" id="KW-0378">Hydrolase</keyword>
<name>B8M4I7_TALSN</name>
<dbReference type="InterPro" id="IPR003137">
    <property type="entry name" value="PA_domain"/>
</dbReference>
<dbReference type="FunFam" id="3.50.30.30:FF:000029">
    <property type="entry name" value="Glutamate carboxypeptidase Tre2, putative"/>
    <property type="match status" value="1"/>
</dbReference>
<evidence type="ECO:0000259" key="5">
    <source>
        <dbReference type="Pfam" id="PF04253"/>
    </source>
</evidence>
<evidence type="ECO:0000259" key="6">
    <source>
        <dbReference type="Pfam" id="PF04389"/>
    </source>
</evidence>
<dbReference type="Gene3D" id="3.40.630.10">
    <property type="entry name" value="Zn peptidases"/>
    <property type="match status" value="1"/>
</dbReference>
<evidence type="ECO:0000313" key="8">
    <source>
        <dbReference type="Proteomes" id="UP000001745"/>
    </source>
</evidence>
<evidence type="ECO:0000259" key="4">
    <source>
        <dbReference type="Pfam" id="PF02225"/>
    </source>
</evidence>
<feature type="compositionally biased region" description="Basic and acidic residues" evidence="2">
    <location>
        <begin position="30"/>
        <end position="49"/>
    </location>
</feature>
<dbReference type="EC" id="3.4.17.21" evidence="7"/>
<organism evidence="7 8">
    <name type="scientific">Talaromyces stipitatus (strain ATCC 10500 / CBS 375.48 / QM 6759 / NRRL 1006)</name>
    <name type="common">Penicillium stipitatum</name>
    <dbReference type="NCBI Taxonomy" id="441959"/>
    <lineage>
        <taxon>Eukaryota</taxon>
        <taxon>Fungi</taxon>
        <taxon>Dikarya</taxon>
        <taxon>Ascomycota</taxon>
        <taxon>Pezizomycotina</taxon>
        <taxon>Eurotiomycetes</taxon>
        <taxon>Eurotiomycetidae</taxon>
        <taxon>Eurotiales</taxon>
        <taxon>Trichocomaceae</taxon>
        <taxon>Talaromyces</taxon>
        <taxon>Talaromyces sect. Talaromyces</taxon>
    </lineage>
</organism>
<dbReference type="PhylomeDB" id="B8M4I7"/>
<feature type="compositionally biased region" description="Basic and acidic residues" evidence="2">
    <location>
        <begin position="92"/>
        <end position="105"/>
    </location>
</feature>
<keyword evidence="7" id="KW-0121">Carboxypeptidase</keyword>
<gene>
    <name evidence="7" type="ORF">TSTA_025040</name>
</gene>
<dbReference type="OMA" id="YPRKDGR"/>
<evidence type="ECO:0000313" key="7">
    <source>
        <dbReference type="EMBL" id="EED19182.1"/>
    </source>
</evidence>
<keyword evidence="8" id="KW-1185">Reference proteome</keyword>
<dbReference type="SUPFAM" id="SSF52025">
    <property type="entry name" value="PA domain"/>
    <property type="match status" value="1"/>
</dbReference>
<dbReference type="SUPFAM" id="SSF53187">
    <property type="entry name" value="Zn-dependent exopeptidases"/>
    <property type="match status" value="1"/>
</dbReference>
<dbReference type="OrthoDB" id="5841748at2759"/>
<dbReference type="AlphaFoldDB" id="B8M4I7"/>
<dbReference type="Pfam" id="PF04253">
    <property type="entry name" value="TFR_dimer"/>
    <property type="match status" value="1"/>
</dbReference>
<dbReference type="CDD" id="cd08022">
    <property type="entry name" value="M28_PSMA_like"/>
    <property type="match status" value="1"/>
</dbReference>
<feature type="region of interest" description="Disordered" evidence="2">
    <location>
        <begin position="1"/>
        <end position="116"/>
    </location>
</feature>
<dbReference type="eggNOG" id="KOG2195">
    <property type="taxonomic scope" value="Eukaryota"/>
</dbReference>
<evidence type="ECO:0000256" key="3">
    <source>
        <dbReference type="SAM" id="Phobius"/>
    </source>
</evidence>
<dbReference type="PANTHER" id="PTHR10404:SF71">
    <property type="entry name" value="CARBOXYPEPTIDASE TRE2, PUTATIVE (AFU_ORTHOLOGUE AFUA_3G10650)-RELATED"/>
    <property type="match status" value="1"/>
</dbReference>
<dbReference type="PANTHER" id="PTHR10404">
    <property type="entry name" value="N-ACETYLATED-ALPHA-LINKED ACIDIC DIPEPTIDASE"/>
    <property type="match status" value="1"/>
</dbReference>
<dbReference type="InterPro" id="IPR046450">
    <property type="entry name" value="PA_dom_sf"/>
</dbReference>
<dbReference type="InterPro" id="IPR039373">
    <property type="entry name" value="Peptidase_M28B"/>
</dbReference>
<keyword evidence="3" id="KW-0472">Membrane</keyword>
<dbReference type="GO" id="GO:0004181">
    <property type="term" value="F:metallocarboxypeptidase activity"/>
    <property type="evidence" value="ECO:0007669"/>
    <property type="project" value="UniProtKB-EC"/>
</dbReference>
<accession>B8M4I7</accession>
<dbReference type="InParanoid" id="B8M4I7"/>
<dbReference type="Pfam" id="PF02225">
    <property type="entry name" value="PA"/>
    <property type="match status" value="1"/>
</dbReference>
<keyword evidence="3" id="KW-0812">Transmembrane</keyword>
<proteinExistence type="inferred from homology"/>
<comment type="similarity">
    <text evidence="1">Belongs to the peptidase M28 family. M28B subfamily.</text>
</comment>
<dbReference type="RefSeq" id="XP_002479616.1">
    <property type="nucleotide sequence ID" value="XM_002479571.1"/>
</dbReference>
<keyword evidence="3" id="KW-1133">Transmembrane helix</keyword>
<feature type="compositionally biased region" description="Polar residues" evidence="2">
    <location>
        <begin position="51"/>
        <end position="65"/>
    </location>
</feature>
<dbReference type="Pfam" id="PF04389">
    <property type="entry name" value="Peptidase_M28"/>
    <property type="match status" value="1"/>
</dbReference>
<protein>
    <submittedName>
        <fullName evidence="7">Glutamate carboxypeptidase Tre2, putative</fullName>
        <ecNumber evidence="7">3.4.17.21</ecNumber>
    </submittedName>
</protein>
<dbReference type="VEuPathDB" id="FungiDB:TSTA_025040"/>
<keyword evidence="7" id="KW-0645">Protease</keyword>
<feature type="transmembrane region" description="Helical" evidence="3">
    <location>
        <begin position="168"/>
        <end position="191"/>
    </location>
</feature>
<dbReference type="CDD" id="cd02121">
    <property type="entry name" value="PA_GCPII_like"/>
    <property type="match status" value="1"/>
</dbReference>
<dbReference type="GeneID" id="8106721"/>
<reference evidence="8" key="1">
    <citation type="journal article" date="2015" name="Genome Announc.">
        <title>Genome sequence of the AIDS-associated pathogen Penicillium marneffei (ATCC18224) and its near taxonomic relative Talaromyces stipitatus (ATCC10500).</title>
        <authorList>
            <person name="Nierman W.C."/>
            <person name="Fedorova-Abrams N.D."/>
            <person name="Andrianopoulos A."/>
        </authorList>
    </citation>
    <scope>NUCLEOTIDE SEQUENCE [LARGE SCALE GENOMIC DNA]</scope>
    <source>
        <strain evidence="8">ATCC 10500 / CBS 375.48 / QM 6759 / NRRL 1006</strain>
    </source>
</reference>
<dbReference type="InterPro" id="IPR007365">
    <property type="entry name" value="TFR-like_dimer_dom"/>
</dbReference>
<dbReference type="InterPro" id="IPR007484">
    <property type="entry name" value="Peptidase_M28"/>
</dbReference>
<dbReference type="Proteomes" id="UP000001745">
    <property type="component" value="Unassembled WGS sequence"/>
</dbReference>
<dbReference type="EMBL" id="EQ962654">
    <property type="protein sequence ID" value="EED19182.1"/>
    <property type="molecule type" value="Genomic_DNA"/>
</dbReference>
<feature type="domain" description="PA" evidence="4">
    <location>
        <begin position="323"/>
        <end position="410"/>
    </location>
</feature>
<feature type="compositionally biased region" description="Basic and acidic residues" evidence="2">
    <location>
        <begin position="1"/>
        <end position="10"/>
    </location>
</feature>
<dbReference type="Gene3D" id="1.20.930.40">
    <property type="entry name" value="Transferrin receptor-like, dimerisation domain"/>
    <property type="match status" value="1"/>
</dbReference>
<dbReference type="HOGENOM" id="CLU_005688_1_0_1"/>
<dbReference type="SUPFAM" id="SSF47672">
    <property type="entry name" value="Transferrin receptor-like dimerisation domain"/>
    <property type="match status" value="1"/>
</dbReference>
<dbReference type="FunFam" id="3.40.630.10:FF:000101">
    <property type="entry name" value="N-acetylated alpha-linked acidic dipeptidase like 1"/>
    <property type="match status" value="1"/>
</dbReference>
<feature type="domain" description="Peptidase M28" evidence="6">
    <location>
        <begin position="512"/>
        <end position="695"/>
    </location>
</feature>
<evidence type="ECO:0000256" key="1">
    <source>
        <dbReference type="ARBA" id="ARBA00005634"/>
    </source>
</evidence>
<feature type="domain" description="Transferrin receptor-like dimerisation" evidence="5">
    <location>
        <begin position="771"/>
        <end position="896"/>
    </location>
</feature>
<evidence type="ECO:0000256" key="2">
    <source>
        <dbReference type="SAM" id="MobiDB-lite"/>
    </source>
</evidence>
<sequence>MGDKKYRYEELPIPTYEEATASQSGSSHLGPEHSSDDLERQGLLQHEDTNDNFNTGRPHATTRNGGYQPPTVESARSSIDYLASSASGSARQSEEELRREIHQMDVDDSGTSSQTRRPLLSRRFSKHFSNPFSSLTKTLSSLQLPFRNSFPRFQMRWRFWRLQINEDGVACMLFLRLFGLLILVFLVYLVFVSDVFSVGSRFSMGQSYTAASVESFVQSHINETNIANNLQKATQFAHIAGTEGSYVLAEWIEQEFINAGLEDVEMEEFQVYLNYPRTDGRRVAIVDPPELAWEAAIDEPQVYSDPRRQQTLVFHGHSKSGNVTGPLVYANYGSQEDFKRLADSGISVKGAIVLVRYYGTQNDRALKIKAAELAGAAGCIIYSDPAEDGFIRGPAYPDGRYMPSAGVQRGGVSLMSWVVGDVLSPGFASTPNEKKRLSPEKSPGLVQIPSIPLAWRDAQRLLQVLRGHGSKVPVDWVGGVPDIAEWWTGDSSSPKVNLMNLQDEIERQPIYNVLGRITGLEQPEKKIIVGNHRDSWCFGGVDPGSGTATFLEIVRIFGEMRSVGWRPLRTIEFASWDGEEYNLIGSTEHVENEMERLRSNGFAYLNVDVGVSGSSFEAAGSPLFQRLLNTAMGRVGDESANKTLKQIWDEQGKRLEGLGAGSDYVAFQDMAGTSSLDFGFGGEPFPYHSCYENFEWMSKFGDPDFRYHRLLGELWGLLLLELADSPILPFDLEAYAAQFRGYVDNLQLYAKNKGVPLKPTSDAPQERSEMVDVTPLYDAAEVFRTNAVNFQAWEQVWYSAVYGSGGFESNLMGVRRIEHNNRLARFETDLLDLSQDGGVPNRTQFKHVLFAPQAWSGYDESFFPAIRDAIDIGDWNATQSWINRVAEIVTQASLNLNI</sequence>